<dbReference type="InterPro" id="IPR040976">
    <property type="entry name" value="Pkinase_fungal"/>
</dbReference>
<keyword evidence="4" id="KW-1185">Reference proteome</keyword>
<comment type="caution">
    <text evidence="3">The sequence shown here is derived from an EMBL/GenBank/DDBJ whole genome shotgun (WGS) entry which is preliminary data.</text>
</comment>
<name>A0A8H5CS85_9AGAR</name>
<dbReference type="GO" id="GO:0004672">
    <property type="term" value="F:protein kinase activity"/>
    <property type="evidence" value="ECO:0007669"/>
    <property type="project" value="InterPro"/>
</dbReference>
<proteinExistence type="predicted"/>
<evidence type="ECO:0000313" key="3">
    <source>
        <dbReference type="EMBL" id="KAF5347042.1"/>
    </source>
</evidence>
<sequence>MLPYNNSSLPSYSASDQQRSAISLPNEPAELRRTDTLIKDAMQGDGTLVRELTQHVTQAVQNDLRWSTRLAERDEFINTFFPDDPKFVGILKSLKSNSEVYDSKTKQWAHFPSVAGGGETPYYQPLQNLCNTIQGHYLDGQESPATKRVWLDRHSKKPTSFTNAAENRPDIVQLLGVKEVWEKHLESLNDKHETRMTRKKALEAQHQKLPELSKEELKDFLVYWCRSDTPIEVQPKKFTSYSSREVQATIQQLAGYMRQIFREQHDRKFVFGLILFHDCMSLWYCDRSGLLGVKQLVDINQDGLLFVRIISRLSTISYDDKGWDNTMRLYRQNNPIFSHELDTKDLVDDFKDSAYLYKTHWVLEIQGKTYVTIRALSLSRAEIMCGRGQLVWLAVNAAERKAAVIKHAWSPFTTRGTDESQLQSEAEMYACTREDGDNEDHYIGRVVAHQVVANTRTLRDFRKNLQSDSIPVSEEQATSSPPGTQEESTHIKITAVTGNLFGYASTFTERQLCRMALDDYGYPLKRFLSLRELLETVRDCINGHEFLLSKGIVHRDLSPTNLLICPLDLETDDFEPHKVVGRLIDLDHAKIDEEYCKNPCTSDELPKMKPDELKILTKRLQTYFKVQILEDTEFEDRIELDPELIKAVIYFAWQEGFDLAEARTAAGDYLSAIIKSFTPKKWREIQRSAVKRKPPVVKLDDLRMFG</sequence>
<dbReference type="Gene3D" id="1.10.510.10">
    <property type="entry name" value="Transferase(Phosphotransferase) domain 1"/>
    <property type="match status" value="1"/>
</dbReference>
<organism evidence="3 4">
    <name type="scientific">Tetrapyrgos nigripes</name>
    <dbReference type="NCBI Taxonomy" id="182062"/>
    <lineage>
        <taxon>Eukaryota</taxon>
        <taxon>Fungi</taxon>
        <taxon>Dikarya</taxon>
        <taxon>Basidiomycota</taxon>
        <taxon>Agaricomycotina</taxon>
        <taxon>Agaricomycetes</taxon>
        <taxon>Agaricomycetidae</taxon>
        <taxon>Agaricales</taxon>
        <taxon>Marasmiineae</taxon>
        <taxon>Marasmiaceae</taxon>
        <taxon>Tetrapyrgos</taxon>
    </lineage>
</organism>
<evidence type="ECO:0000259" key="2">
    <source>
        <dbReference type="Pfam" id="PF17667"/>
    </source>
</evidence>
<dbReference type="Proteomes" id="UP000559256">
    <property type="component" value="Unassembled WGS sequence"/>
</dbReference>
<accession>A0A8H5CS85</accession>
<evidence type="ECO:0000313" key="4">
    <source>
        <dbReference type="Proteomes" id="UP000559256"/>
    </source>
</evidence>
<feature type="region of interest" description="Disordered" evidence="1">
    <location>
        <begin position="469"/>
        <end position="488"/>
    </location>
</feature>
<dbReference type="EMBL" id="JAACJM010000097">
    <property type="protein sequence ID" value="KAF5347042.1"/>
    <property type="molecule type" value="Genomic_DNA"/>
</dbReference>
<dbReference type="Pfam" id="PF17667">
    <property type="entry name" value="Pkinase_fungal"/>
    <property type="match status" value="1"/>
</dbReference>
<feature type="region of interest" description="Disordered" evidence="1">
    <location>
        <begin position="1"/>
        <end position="28"/>
    </location>
</feature>
<dbReference type="PANTHER" id="PTHR38248:SF2">
    <property type="entry name" value="FUNK1 11"/>
    <property type="match status" value="1"/>
</dbReference>
<feature type="compositionally biased region" description="Polar residues" evidence="1">
    <location>
        <begin position="1"/>
        <end position="23"/>
    </location>
</feature>
<dbReference type="InterPro" id="IPR008266">
    <property type="entry name" value="Tyr_kinase_AS"/>
</dbReference>
<evidence type="ECO:0000256" key="1">
    <source>
        <dbReference type="SAM" id="MobiDB-lite"/>
    </source>
</evidence>
<dbReference type="SUPFAM" id="SSF56112">
    <property type="entry name" value="Protein kinase-like (PK-like)"/>
    <property type="match status" value="1"/>
</dbReference>
<feature type="domain" description="Fungal-type protein kinase" evidence="2">
    <location>
        <begin position="222"/>
        <end position="590"/>
    </location>
</feature>
<gene>
    <name evidence="3" type="ORF">D9758_011636</name>
</gene>
<dbReference type="PROSITE" id="PS00109">
    <property type="entry name" value="PROTEIN_KINASE_TYR"/>
    <property type="match status" value="1"/>
</dbReference>
<feature type="compositionally biased region" description="Polar residues" evidence="1">
    <location>
        <begin position="469"/>
        <end position="486"/>
    </location>
</feature>
<dbReference type="InterPro" id="IPR011009">
    <property type="entry name" value="Kinase-like_dom_sf"/>
</dbReference>
<dbReference type="PANTHER" id="PTHR38248">
    <property type="entry name" value="FUNK1 6"/>
    <property type="match status" value="1"/>
</dbReference>
<reference evidence="3 4" key="1">
    <citation type="journal article" date="2020" name="ISME J.">
        <title>Uncovering the hidden diversity of litter-decomposition mechanisms in mushroom-forming fungi.</title>
        <authorList>
            <person name="Floudas D."/>
            <person name="Bentzer J."/>
            <person name="Ahren D."/>
            <person name="Johansson T."/>
            <person name="Persson P."/>
            <person name="Tunlid A."/>
        </authorList>
    </citation>
    <scope>NUCLEOTIDE SEQUENCE [LARGE SCALE GENOMIC DNA]</scope>
    <source>
        <strain evidence="3 4">CBS 291.85</strain>
    </source>
</reference>
<dbReference type="OrthoDB" id="312874at2759"/>
<protein>
    <recommendedName>
        <fullName evidence="2">Fungal-type protein kinase domain-containing protein</fullName>
    </recommendedName>
</protein>
<dbReference type="AlphaFoldDB" id="A0A8H5CS85"/>